<accession>A0AA36JJI1</accession>
<organism evidence="3 4">
    <name type="scientific">Effrenium voratum</name>
    <dbReference type="NCBI Taxonomy" id="2562239"/>
    <lineage>
        <taxon>Eukaryota</taxon>
        <taxon>Sar</taxon>
        <taxon>Alveolata</taxon>
        <taxon>Dinophyceae</taxon>
        <taxon>Suessiales</taxon>
        <taxon>Symbiodiniaceae</taxon>
        <taxon>Effrenium</taxon>
    </lineage>
</organism>
<dbReference type="InterPro" id="IPR001173">
    <property type="entry name" value="Glyco_trans_2-like"/>
</dbReference>
<name>A0AA36JJI1_9DINO</name>
<dbReference type="Gene3D" id="3.90.550.10">
    <property type="entry name" value="Spore Coat Polysaccharide Biosynthesis Protein SpsA, Chain A"/>
    <property type="match status" value="1"/>
</dbReference>
<dbReference type="Proteomes" id="UP001178507">
    <property type="component" value="Unassembled WGS sequence"/>
</dbReference>
<comment type="caution">
    <text evidence="3">The sequence shown here is derived from an EMBL/GenBank/DDBJ whole genome shotgun (WGS) entry which is preliminary data.</text>
</comment>
<evidence type="ECO:0000256" key="1">
    <source>
        <dbReference type="SAM" id="MobiDB-lite"/>
    </source>
</evidence>
<dbReference type="AlphaFoldDB" id="A0AA36JJI1"/>
<evidence type="ECO:0000313" key="3">
    <source>
        <dbReference type="EMBL" id="CAJ1407380.1"/>
    </source>
</evidence>
<evidence type="ECO:0000259" key="2">
    <source>
        <dbReference type="Pfam" id="PF00535"/>
    </source>
</evidence>
<feature type="compositionally biased region" description="Pro residues" evidence="1">
    <location>
        <begin position="922"/>
        <end position="931"/>
    </location>
</feature>
<feature type="compositionally biased region" description="Basic and acidic residues" evidence="1">
    <location>
        <begin position="951"/>
        <end position="961"/>
    </location>
</feature>
<evidence type="ECO:0000313" key="4">
    <source>
        <dbReference type="Proteomes" id="UP001178507"/>
    </source>
</evidence>
<feature type="region of interest" description="Disordered" evidence="1">
    <location>
        <begin position="905"/>
        <end position="937"/>
    </location>
</feature>
<dbReference type="InterPro" id="IPR029044">
    <property type="entry name" value="Nucleotide-diphossugar_trans"/>
</dbReference>
<reference evidence="3" key="1">
    <citation type="submission" date="2023-08" db="EMBL/GenBank/DDBJ databases">
        <authorList>
            <person name="Chen Y."/>
            <person name="Shah S."/>
            <person name="Dougan E. K."/>
            <person name="Thang M."/>
            <person name="Chan C."/>
        </authorList>
    </citation>
    <scope>NUCLEOTIDE SEQUENCE</scope>
</reference>
<keyword evidence="4" id="KW-1185">Reference proteome</keyword>
<dbReference type="Pfam" id="PF00535">
    <property type="entry name" value="Glycos_transf_2"/>
    <property type="match status" value="1"/>
</dbReference>
<sequence>MPPSKSAGYPEAKANESDIEVNLGEEFEECLELKWKTSATCRDFFIEMALDRSGKTKNDPDLKPAKDATVKRVSMGRDTEGCIQNMPEGRSFLVRVVGKTSLGEICSPWTRAITLSPKTRDKDLGNLDPMNMPRMNCNNCPCACYVPFRWGLNSPGRLRCRRCGCHHTEHQMVEVGEILKAREVKAKAAMGRDVTALPQEALDWDERECSMWFWSAGAVHPRQILKCRKSKSEEVKGRVSIVTPTTESRQKFHEQLFRCFDAQSWPDKELVIVETYQNSYSEFFFQKSQADSRVVYAKFKRAPGEDFSIGLKRNVGIHLASGEFVASFDDDDLYAPCYLDTMVGSMEEQRALAVKLSNWYVYHMDSDTWSFCDPIAWGLTKGLDESSDKVKSWAYGYGFSYVYRRRASIDLWYSDINLGEDFNFMMQLQIRRGERSVHLVHDEFGICLHVQHGGNTSNSIPVRQVPDTEAMDMDIMELNHWMHASGPAGRALGRATGRSKSCGGSKKVTCRLPDGQTHIIEYPSRATVKDVLQALGLQLQSPCDTYKVYRVPPPVPFGQIGGIHTESRRDQIAADVLGISFLAKLPGAEDNLRPETKSGQQWCKLLKAAQAPLRGSARLGPRVEELWVLPPEVAAAAGLCSAEETWEEEDKIASAGAEEESKRSQVVRVSCQSSTVKKFFTAKQSFGVWLRKGSTVSDLRWVLGRHLPAEARVLCQRQGRDMQMMQETDVVPSEITVSDFRGPRSFYMRFTISQCGIVLRFMRSFFKDPSNQKRLDEFQANAKGSGHDYRAQLVQLLAHEVYPRIYQKLNVPVMDDLDGPKLMLEAMSSVSTSSLEVCQLWLEVELLMRNQVSAHSAYAAVQIFKSKAGQPDTEGAELKLDINAQPSYEMVQEVLRAFNKTASQQRAALEQKATGAALPAPAATPPPPPGPAESGTSFLDFDALEQMESKEVAEPKVEKIPETSLASGPVAGPSPGASIVNNKELVEILVRHGTQSGQLQLSVPQSATMRQLKESLVKALGRKAEVLQRVQLVERIGNTFKQFEDSESLGSRREILVLGLGLGSGAASQSFSYAEVQVKAFL</sequence>
<feature type="domain" description="Glycosyltransferase 2-like" evidence="2">
    <location>
        <begin position="240"/>
        <end position="374"/>
    </location>
</feature>
<dbReference type="EMBL" id="CAUJNA010003670">
    <property type="protein sequence ID" value="CAJ1407380.1"/>
    <property type="molecule type" value="Genomic_DNA"/>
</dbReference>
<feature type="region of interest" description="Disordered" evidence="1">
    <location>
        <begin position="951"/>
        <end position="976"/>
    </location>
</feature>
<dbReference type="SUPFAM" id="SSF53448">
    <property type="entry name" value="Nucleotide-diphospho-sugar transferases"/>
    <property type="match status" value="1"/>
</dbReference>
<dbReference type="CDD" id="cd00761">
    <property type="entry name" value="Glyco_tranf_GTA_type"/>
    <property type="match status" value="1"/>
</dbReference>
<protein>
    <recommendedName>
        <fullName evidence="2">Glycosyltransferase 2-like domain-containing protein</fullName>
    </recommendedName>
</protein>
<proteinExistence type="predicted"/>
<gene>
    <name evidence="3" type="ORF">EVOR1521_LOCUS29092</name>
</gene>